<sequence length="125" mass="14106">MTIEKQEYYKSQKDREFTIEKITYEKGTVVVSGPFDAKKLCCKNRKIIQDIKIKPAPSPPPPTTTEPKPKASTPHCVCYSKPPVMCGCPTWLLYTCCWPYPSLAVSYSTVLLCEENPNYSACTVM</sequence>
<gene>
    <name evidence="2" type="ORF">E2562_014983</name>
</gene>
<evidence type="ECO:0000313" key="3">
    <source>
        <dbReference type="Proteomes" id="UP000479710"/>
    </source>
</evidence>
<organism evidence="2 3">
    <name type="scientific">Oryza meyeriana var. granulata</name>
    <dbReference type="NCBI Taxonomy" id="110450"/>
    <lineage>
        <taxon>Eukaryota</taxon>
        <taxon>Viridiplantae</taxon>
        <taxon>Streptophyta</taxon>
        <taxon>Embryophyta</taxon>
        <taxon>Tracheophyta</taxon>
        <taxon>Spermatophyta</taxon>
        <taxon>Magnoliopsida</taxon>
        <taxon>Liliopsida</taxon>
        <taxon>Poales</taxon>
        <taxon>Poaceae</taxon>
        <taxon>BOP clade</taxon>
        <taxon>Oryzoideae</taxon>
        <taxon>Oryzeae</taxon>
        <taxon>Oryzinae</taxon>
        <taxon>Oryza</taxon>
        <taxon>Oryza meyeriana</taxon>
    </lineage>
</organism>
<dbReference type="AlphaFoldDB" id="A0A6G1EJI7"/>
<reference evidence="2 3" key="1">
    <citation type="submission" date="2019-11" db="EMBL/GenBank/DDBJ databases">
        <title>Whole genome sequence of Oryza granulata.</title>
        <authorList>
            <person name="Li W."/>
        </authorList>
    </citation>
    <scope>NUCLEOTIDE SEQUENCE [LARGE SCALE GENOMIC DNA]</scope>
    <source>
        <strain evidence="3">cv. Menghai</strain>
        <tissue evidence="2">Leaf</tissue>
    </source>
</reference>
<keyword evidence="3" id="KW-1185">Reference proteome</keyword>
<dbReference type="EMBL" id="SPHZ02000003">
    <property type="protein sequence ID" value="KAF0924907.1"/>
    <property type="molecule type" value="Genomic_DNA"/>
</dbReference>
<comment type="caution">
    <text evidence="2">The sequence shown here is derived from an EMBL/GenBank/DDBJ whole genome shotgun (WGS) entry which is preliminary data.</text>
</comment>
<dbReference type="Proteomes" id="UP000479710">
    <property type="component" value="Unassembled WGS sequence"/>
</dbReference>
<name>A0A6G1EJI7_9ORYZ</name>
<evidence type="ECO:0000313" key="2">
    <source>
        <dbReference type="EMBL" id="KAF0924907.1"/>
    </source>
</evidence>
<evidence type="ECO:0000256" key="1">
    <source>
        <dbReference type="SAM" id="MobiDB-lite"/>
    </source>
</evidence>
<accession>A0A6G1EJI7</accession>
<feature type="region of interest" description="Disordered" evidence="1">
    <location>
        <begin position="52"/>
        <end position="74"/>
    </location>
</feature>
<protein>
    <submittedName>
        <fullName evidence="2">Uncharacterized protein</fullName>
    </submittedName>
</protein>
<proteinExistence type="predicted"/>